<reference evidence="2" key="1">
    <citation type="submission" date="2016-10" db="EMBL/GenBank/DDBJ databases">
        <authorList>
            <person name="Varghese N."/>
            <person name="Submissions S."/>
        </authorList>
    </citation>
    <scope>NUCLEOTIDE SEQUENCE [LARGE SCALE GENOMIC DNA]</scope>
    <source>
        <strain evidence="2">DSM 44526</strain>
    </source>
</reference>
<accession>A0A1G7QMF8</accession>
<organism evidence="1 2">
    <name type="scientific">Klenkia brasiliensis</name>
    <dbReference type="NCBI Taxonomy" id="333142"/>
    <lineage>
        <taxon>Bacteria</taxon>
        <taxon>Bacillati</taxon>
        <taxon>Actinomycetota</taxon>
        <taxon>Actinomycetes</taxon>
        <taxon>Geodermatophilales</taxon>
        <taxon>Geodermatophilaceae</taxon>
        <taxon>Klenkia</taxon>
    </lineage>
</organism>
<evidence type="ECO:0000313" key="1">
    <source>
        <dbReference type="EMBL" id="SDF99686.1"/>
    </source>
</evidence>
<sequence>MRGVPVTVVVLGLLLAGCSADRVPAAASPTPVPAFDEVPGISGEVVRLRTDDAVGGQVQVRLTDTGGDPFTVTAVGLVSAAFAEQPMSPRTATYAPGRTIDLPVPVGAVDCAADVHPVGARVELDRGAGPEEVVVPLDGDALDLVAGEQCAAQRLAQHVAIAVEGFTDDGDGVRGTVVLTRVDDGGDVRVDALGRSVLLEPAAPDLPVTLAADEQELAVPITVGLASCDPHVLAETKKPFVFPLTVEAAGETAVVDLPLSDAQRGQLQALVDRVCR</sequence>
<proteinExistence type="predicted"/>
<dbReference type="RefSeq" id="WP_131801430.1">
    <property type="nucleotide sequence ID" value="NZ_FNCF01000002.1"/>
</dbReference>
<dbReference type="PROSITE" id="PS51257">
    <property type="entry name" value="PROKAR_LIPOPROTEIN"/>
    <property type="match status" value="1"/>
</dbReference>
<dbReference type="EMBL" id="FNCF01000002">
    <property type="protein sequence ID" value="SDF99686.1"/>
    <property type="molecule type" value="Genomic_DNA"/>
</dbReference>
<dbReference type="AlphaFoldDB" id="A0A1G7QMF8"/>
<gene>
    <name evidence="1" type="ORF">SAMN05660324_1540</name>
</gene>
<keyword evidence="2" id="KW-1185">Reference proteome</keyword>
<dbReference type="Proteomes" id="UP000198863">
    <property type="component" value="Unassembled WGS sequence"/>
</dbReference>
<protein>
    <recommendedName>
        <fullName evidence="3">Lipoprotein</fullName>
    </recommendedName>
</protein>
<evidence type="ECO:0008006" key="3">
    <source>
        <dbReference type="Google" id="ProtNLM"/>
    </source>
</evidence>
<dbReference type="OrthoDB" id="3784033at2"/>
<name>A0A1G7QMF8_9ACTN</name>
<evidence type="ECO:0000313" key="2">
    <source>
        <dbReference type="Proteomes" id="UP000198863"/>
    </source>
</evidence>